<proteinExistence type="predicted"/>
<dbReference type="STRING" id="695939.SAMN00790413_04025"/>
<organism evidence="1 2">
    <name type="scientific">Deinococcus hopiensis KR-140</name>
    <dbReference type="NCBI Taxonomy" id="695939"/>
    <lineage>
        <taxon>Bacteria</taxon>
        <taxon>Thermotogati</taxon>
        <taxon>Deinococcota</taxon>
        <taxon>Deinococci</taxon>
        <taxon>Deinococcales</taxon>
        <taxon>Deinococcaceae</taxon>
        <taxon>Deinococcus</taxon>
    </lineage>
</organism>
<dbReference type="RefSeq" id="WP_170928347.1">
    <property type="nucleotide sequence ID" value="NZ_FWWU01000001.1"/>
</dbReference>
<dbReference type="Proteomes" id="UP000192582">
    <property type="component" value="Unassembled WGS sequence"/>
</dbReference>
<dbReference type="AlphaFoldDB" id="A0A1W1UB03"/>
<protein>
    <submittedName>
        <fullName evidence="1">Uncharacterized protein</fullName>
    </submittedName>
</protein>
<gene>
    <name evidence="1" type="ORF">SAMN00790413_04025</name>
</gene>
<evidence type="ECO:0000313" key="2">
    <source>
        <dbReference type="Proteomes" id="UP000192582"/>
    </source>
</evidence>
<accession>A0A1W1UB03</accession>
<dbReference type="EMBL" id="FWWU01000001">
    <property type="protein sequence ID" value="SMB77954.1"/>
    <property type="molecule type" value="Genomic_DNA"/>
</dbReference>
<keyword evidence="2" id="KW-1185">Reference proteome</keyword>
<reference evidence="1 2" key="1">
    <citation type="submission" date="2017-04" db="EMBL/GenBank/DDBJ databases">
        <authorList>
            <person name="Afonso C.L."/>
            <person name="Miller P.J."/>
            <person name="Scott M.A."/>
            <person name="Spackman E."/>
            <person name="Goraichik I."/>
            <person name="Dimitrov K.M."/>
            <person name="Suarez D.L."/>
            <person name="Swayne D.E."/>
        </authorList>
    </citation>
    <scope>NUCLEOTIDE SEQUENCE [LARGE SCALE GENOMIC DNA]</scope>
    <source>
        <strain evidence="1 2">KR-140</strain>
    </source>
</reference>
<sequence length="47" mass="5209">MVVKKEGDVERSRALQTNPFRLQGTISNVPVTTHQAETGFYITSPCT</sequence>
<name>A0A1W1UB03_9DEIO</name>
<evidence type="ECO:0000313" key="1">
    <source>
        <dbReference type="EMBL" id="SMB77954.1"/>
    </source>
</evidence>